<dbReference type="InterPro" id="IPR036097">
    <property type="entry name" value="HisK_dim/P_sf"/>
</dbReference>
<dbReference type="GO" id="GO:0000155">
    <property type="term" value="F:phosphorelay sensor kinase activity"/>
    <property type="evidence" value="ECO:0007669"/>
    <property type="project" value="InterPro"/>
</dbReference>
<organism evidence="16 17">
    <name type="scientific">Paenibacillus phyllosphaerae</name>
    <dbReference type="NCBI Taxonomy" id="274593"/>
    <lineage>
        <taxon>Bacteria</taxon>
        <taxon>Bacillati</taxon>
        <taxon>Bacillota</taxon>
        <taxon>Bacilli</taxon>
        <taxon>Bacillales</taxon>
        <taxon>Paenibacillaceae</taxon>
        <taxon>Paenibacillus</taxon>
    </lineage>
</organism>
<keyword evidence="17" id="KW-1185">Reference proteome</keyword>
<dbReference type="InterPro" id="IPR003661">
    <property type="entry name" value="HisK_dim/P_dom"/>
</dbReference>
<evidence type="ECO:0000313" key="16">
    <source>
        <dbReference type="EMBL" id="MBB3114603.1"/>
    </source>
</evidence>
<evidence type="ECO:0000256" key="4">
    <source>
        <dbReference type="ARBA" id="ARBA00022475"/>
    </source>
</evidence>
<keyword evidence="8" id="KW-0547">Nucleotide-binding</keyword>
<evidence type="ECO:0000256" key="6">
    <source>
        <dbReference type="ARBA" id="ARBA00022679"/>
    </source>
</evidence>
<evidence type="ECO:0000256" key="7">
    <source>
        <dbReference type="ARBA" id="ARBA00022692"/>
    </source>
</evidence>
<dbReference type="InterPro" id="IPR005467">
    <property type="entry name" value="His_kinase_dom"/>
</dbReference>
<dbReference type="CDD" id="cd00082">
    <property type="entry name" value="HisKA"/>
    <property type="match status" value="1"/>
</dbReference>
<dbReference type="InterPro" id="IPR003594">
    <property type="entry name" value="HATPase_dom"/>
</dbReference>
<accession>A0A7W5B559</accession>
<evidence type="ECO:0000313" key="17">
    <source>
        <dbReference type="Proteomes" id="UP000570361"/>
    </source>
</evidence>
<dbReference type="Gene3D" id="3.30.565.10">
    <property type="entry name" value="Histidine kinase-like ATPase, C-terminal domain"/>
    <property type="match status" value="1"/>
</dbReference>
<dbReference type="Pfam" id="PF07694">
    <property type="entry name" value="5TM-5TMR_LYT"/>
    <property type="match status" value="1"/>
</dbReference>
<dbReference type="Pfam" id="PF00512">
    <property type="entry name" value="HisKA"/>
    <property type="match status" value="1"/>
</dbReference>
<keyword evidence="7 14" id="KW-0812">Transmembrane</keyword>
<dbReference type="SMART" id="SM00388">
    <property type="entry name" value="HisKA"/>
    <property type="match status" value="1"/>
</dbReference>
<dbReference type="SMART" id="SM00387">
    <property type="entry name" value="HATPase_c"/>
    <property type="match status" value="1"/>
</dbReference>
<feature type="transmembrane region" description="Helical" evidence="14">
    <location>
        <begin position="65"/>
        <end position="86"/>
    </location>
</feature>
<evidence type="ECO:0000256" key="12">
    <source>
        <dbReference type="ARBA" id="ARBA00023012"/>
    </source>
</evidence>
<feature type="transmembrane region" description="Helical" evidence="14">
    <location>
        <begin position="9"/>
        <end position="27"/>
    </location>
</feature>
<evidence type="ECO:0000256" key="5">
    <source>
        <dbReference type="ARBA" id="ARBA00022553"/>
    </source>
</evidence>
<feature type="transmembrane region" description="Helical" evidence="14">
    <location>
        <begin position="161"/>
        <end position="181"/>
    </location>
</feature>
<keyword evidence="6 16" id="KW-0808">Transferase</keyword>
<evidence type="ECO:0000256" key="3">
    <source>
        <dbReference type="ARBA" id="ARBA00012438"/>
    </source>
</evidence>
<proteinExistence type="predicted"/>
<keyword evidence="12" id="KW-0902">Two-component regulatory system</keyword>
<dbReference type="GO" id="GO:0005886">
    <property type="term" value="C:plasma membrane"/>
    <property type="evidence" value="ECO:0007669"/>
    <property type="project" value="UniProtKB-SubCell"/>
</dbReference>
<keyword evidence="9 16" id="KW-0418">Kinase</keyword>
<dbReference type="SUPFAM" id="SSF47384">
    <property type="entry name" value="Homodimeric domain of signal transducing histidine kinase"/>
    <property type="match status" value="1"/>
</dbReference>
<dbReference type="PANTHER" id="PTHR43065:SF46">
    <property type="entry name" value="C4-DICARBOXYLATE TRANSPORT SENSOR PROTEIN DCTB"/>
    <property type="match status" value="1"/>
</dbReference>
<feature type="transmembrane region" description="Helical" evidence="14">
    <location>
        <begin position="33"/>
        <end position="53"/>
    </location>
</feature>
<keyword evidence="5" id="KW-0597">Phosphoprotein</keyword>
<dbReference type="SUPFAM" id="SSF55874">
    <property type="entry name" value="ATPase domain of HSP90 chaperone/DNA topoisomerase II/histidine kinase"/>
    <property type="match status" value="1"/>
</dbReference>
<keyword evidence="4" id="KW-1003">Cell membrane</keyword>
<comment type="subcellular location">
    <subcellularLocation>
        <location evidence="2">Cell membrane</location>
        <topology evidence="2">Multi-pass membrane protein</topology>
    </subcellularLocation>
</comment>
<feature type="domain" description="Histidine kinase" evidence="15">
    <location>
        <begin position="209"/>
        <end position="419"/>
    </location>
</feature>
<gene>
    <name evidence="16" type="ORF">FHS18_006725</name>
</gene>
<dbReference type="InterPro" id="IPR004358">
    <property type="entry name" value="Sig_transdc_His_kin-like_C"/>
</dbReference>
<keyword evidence="11 14" id="KW-1133">Transmembrane helix</keyword>
<dbReference type="GO" id="GO:0071555">
    <property type="term" value="P:cell wall organization"/>
    <property type="evidence" value="ECO:0007669"/>
    <property type="project" value="InterPro"/>
</dbReference>
<evidence type="ECO:0000256" key="11">
    <source>
        <dbReference type="ARBA" id="ARBA00022989"/>
    </source>
</evidence>
<dbReference type="InterPro" id="IPR036890">
    <property type="entry name" value="HATPase_C_sf"/>
</dbReference>
<dbReference type="PRINTS" id="PR00344">
    <property type="entry name" value="BCTRLSENSOR"/>
</dbReference>
<evidence type="ECO:0000256" key="10">
    <source>
        <dbReference type="ARBA" id="ARBA00022840"/>
    </source>
</evidence>
<dbReference type="InterPro" id="IPR011620">
    <property type="entry name" value="Sig_transdc_His_kinase_LytS_TM"/>
</dbReference>
<keyword evidence="10" id="KW-0067">ATP-binding</keyword>
<dbReference type="RefSeq" id="WP_246428048.1">
    <property type="nucleotide sequence ID" value="NZ_JACHXK010000036.1"/>
</dbReference>
<dbReference type="AlphaFoldDB" id="A0A7W5B559"/>
<protein>
    <recommendedName>
        <fullName evidence="3">histidine kinase</fullName>
        <ecNumber evidence="3">2.7.13.3</ecNumber>
    </recommendedName>
</protein>
<evidence type="ECO:0000256" key="9">
    <source>
        <dbReference type="ARBA" id="ARBA00022777"/>
    </source>
</evidence>
<comment type="caution">
    <text evidence="16">The sequence shown here is derived from an EMBL/GenBank/DDBJ whole genome shotgun (WGS) entry which is preliminary data.</text>
</comment>
<dbReference type="EMBL" id="JACHXK010000036">
    <property type="protein sequence ID" value="MBB3114603.1"/>
    <property type="molecule type" value="Genomic_DNA"/>
</dbReference>
<evidence type="ECO:0000256" key="14">
    <source>
        <dbReference type="SAM" id="Phobius"/>
    </source>
</evidence>
<feature type="transmembrane region" description="Helical" evidence="14">
    <location>
        <begin position="92"/>
        <end position="117"/>
    </location>
</feature>
<sequence length="428" mass="48175">MTIEHVKDLLLQLVIALSPFVFYHIYYQGRDENYSRVFILITSMVCLFASMTFPSTVQEGILFDARYVIMFFGLLFGGLSTGFILLVEFMMYRLYIGGTGLLPAIIILAITFPFSVYMSQLYRRRMGNVWTLVTAGLGFSAIPLVVLYLMHPVYVLNNLEFHILVIPVQNSFGIGLLISLFNKSVADKELQLRLIHNEKAEAIGQVAASMAHEVRNPLTTVLGFLKLIRDHRASPEKVERFIDISIEEIKRTEQILTDYLAISKPLSQHREQIDLVPQLAAVIELMTPYATMHNVVLNCGQLPPKPVWLTATATEMKQMLVNFTKNAIEACSERDRGKVTLSLQLTNKSVSLLIQDNGIGMTEEQVRRLGSIYYSTKTSGTGLGLTFSYQLIRSMDGSVQVHSVPEAGTSFTIWLPLARPLQVRRAKN</sequence>
<evidence type="ECO:0000256" key="8">
    <source>
        <dbReference type="ARBA" id="ARBA00022741"/>
    </source>
</evidence>
<dbReference type="PROSITE" id="PS50109">
    <property type="entry name" value="HIS_KIN"/>
    <property type="match status" value="1"/>
</dbReference>
<evidence type="ECO:0000256" key="1">
    <source>
        <dbReference type="ARBA" id="ARBA00000085"/>
    </source>
</evidence>
<dbReference type="GO" id="GO:0005524">
    <property type="term" value="F:ATP binding"/>
    <property type="evidence" value="ECO:0007669"/>
    <property type="project" value="UniProtKB-KW"/>
</dbReference>
<keyword evidence="13 14" id="KW-0472">Membrane</keyword>
<comment type="catalytic activity">
    <reaction evidence="1">
        <text>ATP + protein L-histidine = ADP + protein N-phospho-L-histidine.</text>
        <dbReference type="EC" id="2.7.13.3"/>
    </reaction>
</comment>
<evidence type="ECO:0000259" key="15">
    <source>
        <dbReference type="PROSITE" id="PS50109"/>
    </source>
</evidence>
<dbReference type="Gene3D" id="1.10.287.130">
    <property type="match status" value="1"/>
</dbReference>
<dbReference type="Proteomes" id="UP000570361">
    <property type="component" value="Unassembled WGS sequence"/>
</dbReference>
<evidence type="ECO:0000256" key="13">
    <source>
        <dbReference type="ARBA" id="ARBA00023136"/>
    </source>
</evidence>
<name>A0A7W5B559_9BACL</name>
<dbReference type="EC" id="2.7.13.3" evidence="3"/>
<feature type="transmembrane region" description="Helical" evidence="14">
    <location>
        <begin position="129"/>
        <end position="149"/>
    </location>
</feature>
<dbReference type="PANTHER" id="PTHR43065">
    <property type="entry name" value="SENSOR HISTIDINE KINASE"/>
    <property type="match status" value="1"/>
</dbReference>
<dbReference type="Pfam" id="PF02518">
    <property type="entry name" value="HATPase_c"/>
    <property type="match status" value="1"/>
</dbReference>
<evidence type="ECO:0000256" key="2">
    <source>
        <dbReference type="ARBA" id="ARBA00004651"/>
    </source>
</evidence>
<reference evidence="16 17" key="1">
    <citation type="submission" date="2020-08" db="EMBL/GenBank/DDBJ databases">
        <title>Genomic Encyclopedia of Type Strains, Phase III (KMG-III): the genomes of soil and plant-associated and newly described type strains.</title>
        <authorList>
            <person name="Whitman W."/>
        </authorList>
    </citation>
    <scope>NUCLEOTIDE SEQUENCE [LARGE SCALE GENOMIC DNA]</scope>
    <source>
        <strain evidence="16 17">CECT 5862</strain>
    </source>
</reference>